<dbReference type="AlphaFoldDB" id="A0A2R5GL68"/>
<dbReference type="EMBL" id="BEYU01000052">
    <property type="protein sequence ID" value="GBG29021.1"/>
    <property type="molecule type" value="Genomic_DNA"/>
</dbReference>
<name>A0A2R5GL68_9STRA</name>
<proteinExistence type="predicted"/>
<dbReference type="InParanoid" id="A0A2R5GL68"/>
<protein>
    <submittedName>
        <fullName evidence="1">Protein PET117, mitochondrial</fullName>
    </submittedName>
</protein>
<comment type="caution">
    <text evidence="1">The sequence shown here is derived from an EMBL/GenBank/DDBJ whole genome shotgun (WGS) entry which is preliminary data.</text>
</comment>
<dbReference type="OrthoDB" id="76305at2759"/>
<organism evidence="1 2">
    <name type="scientific">Hondaea fermentalgiana</name>
    <dbReference type="NCBI Taxonomy" id="2315210"/>
    <lineage>
        <taxon>Eukaryota</taxon>
        <taxon>Sar</taxon>
        <taxon>Stramenopiles</taxon>
        <taxon>Bigyra</taxon>
        <taxon>Labyrinthulomycetes</taxon>
        <taxon>Thraustochytrida</taxon>
        <taxon>Thraustochytriidae</taxon>
        <taxon>Hondaea</taxon>
    </lineage>
</organism>
<reference evidence="1 2" key="1">
    <citation type="submission" date="2017-12" db="EMBL/GenBank/DDBJ databases">
        <title>Sequencing, de novo assembly and annotation of complete genome of a new Thraustochytrid species, strain FCC1311.</title>
        <authorList>
            <person name="Sedici K."/>
            <person name="Godart F."/>
            <person name="Aiese Cigliano R."/>
            <person name="Sanseverino W."/>
            <person name="Barakat M."/>
            <person name="Ortet P."/>
            <person name="Marechal E."/>
            <person name="Cagnac O."/>
            <person name="Amato A."/>
        </authorList>
    </citation>
    <scope>NUCLEOTIDE SEQUENCE [LARGE SCALE GENOMIC DNA]</scope>
</reference>
<evidence type="ECO:0000313" key="2">
    <source>
        <dbReference type="Proteomes" id="UP000241890"/>
    </source>
</evidence>
<dbReference type="Proteomes" id="UP000241890">
    <property type="component" value="Unassembled WGS sequence"/>
</dbReference>
<accession>A0A2R5GL68</accession>
<sequence length="83" mass="9085">MALGASCVFTAATMAYVHWAQENDRWVMYQNVLHDIEQEKAELLALQQAVQAKNKGAVATADCPTGLCDLKQTRMVEPDTASS</sequence>
<keyword evidence="2" id="KW-1185">Reference proteome</keyword>
<evidence type="ECO:0000313" key="1">
    <source>
        <dbReference type="EMBL" id="GBG29021.1"/>
    </source>
</evidence>
<dbReference type="InterPro" id="IPR031568">
    <property type="entry name" value="Pet117"/>
</dbReference>
<dbReference type="Pfam" id="PF15786">
    <property type="entry name" value="PET117"/>
    <property type="match status" value="1"/>
</dbReference>
<gene>
    <name evidence="1" type="ORF">FCC1311_052432</name>
</gene>